<comment type="caution">
    <text evidence="4">The sequence shown here is derived from an EMBL/GenBank/DDBJ whole genome shotgun (WGS) entry which is preliminary data.</text>
</comment>
<evidence type="ECO:0000259" key="3">
    <source>
        <dbReference type="PROSITE" id="PS50106"/>
    </source>
</evidence>
<dbReference type="InterPro" id="IPR001478">
    <property type="entry name" value="PDZ"/>
</dbReference>
<sequence length="376" mass="37692">MSSASSAEPRPPSPGSRPTSLSPRGALLVVSSFAAVLGAALLGVVHVPYVALSPGPVTDVIAGSGEGEDGEGLITVAGAPTYPTRGRLDLTTVSLRGGPGLEMTLGELLTGWLDPAVNVVPRALYFPERQSQQEADARSAAEMTGSQTNAKVAALTELGIDVPATTTTRVESVAADVPAAAALRPGDVLTAVGGVPVADFAALQAAVQALPGGEEVTLGLTRGGEARTVTTRTVAAEGRTLLGITPHVDYEFPFSIDIAIDDVGGPSAGTMFALGIVDELTPGAMTGGEHVAGTGSITADGTVQQIGGLRQKVLGARADGAEWFLAPRAECAQVAGATPEGIAVLPVSTLHEAREAVEAIGAGEGGTLPTCDDVAR</sequence>
<dbReference type="InterPro" id="IPR027065">
    <property type="entry name" value="Lon_Prtase"/>
</dbReference>
<accession>A0A7W4TK78</accession>
<dbReference type="InterPro" id="IPR036034">
    <property type="entry name" value="PDZ_sf"/>
</dbReference>
<organism evidence="4 5">
    <name type="scientific">Kineococcus radiotolerans</name>
    <dbReference type="NCBI Taxonomy" id="131568"/>
    <lineage>
        <taxon>Bacteria</taxon>
        <taxon>Bacillati</taxon>
        <taxon>Actinomycetota</taxon>
        <taxon>Actinomycetes</taxon>
        <taxon>Kineosporiales</taxon>
        <taxon>Kineosporiaceae</taxon>
        <taxon>Kineococcus</taxon>
    </lineage>
</organism>
<dbReference type="Pfam" id="PF13180">
    <property type="entry name" value="PDZ_2"/>
    <property type="match status" value="1"/>
</dbReference>
<dbReference type="Gene3D" id="3.30.230.10">
    <property type="match status" value="1"/>
</dbReference>
<dbReference type="Pfam" id="PF05362">
    <property type="entry name" value="Lon_C"/>
    <property type="match status" value="1"/>
</dbReference>
<dbReference type="SUPFAM" id="SSF54211">
    <property type="entry name" value="Ribosomal protein S5 domain 2-like"/>
    <property type="match status" value="1"/>
</dbReference>
<dbReference type="GO" id="GO:0006508">
    <property type="term" value="P:proteolysis"/>
    <property type="evidence" value="ECO:0007669"/>
    <property type="project" value="InterPro"/>
</dbReference>
<keyword evidence="2" id="KW-0812">Transmembrane</keyword>
<dbReference type="Gene3D" id="2.30.42.10">
    <property type="match status" value="1"/>
</dbReference>
<dbReference type="GO" id="GO:0005524">
    <property type="term" value="F:ATP binding"/>
    <property type="evidence" value="ECO:0007669"/>
    <property type="project" value="InterPro"/>
</dbReference>
<dbReference type="PROSITE" id="PS50106">
    <property type="entry name" value="PDZ"/>
    <property type="match status" value="1"/>
</dbReference>
<dbReference type="GO" id="GO:0030163">
    <property type="term" value="P:protein catabolic process"/>
    <property type="evidence" value="ECO:0007669"/>
    <property type="project" value="InterPro"/>
</dbReference>
<dbReference type="PANTHER" id="PTHR10046">
    <property type="entry name" value="ATP DEPENDENT LON PROTEASE FAMILY MEMBER"/>
    <property type="match status" value="1"/>
</dbReference>
<dbReference type="AlphaFoldDB" id="A0A7W4TK78"/>
<dbReference type="OMA" id="PIGGITH"/>
<dbReference type="GO" id="GO:0004252">
    <property type="term" value="F:serine-type endopeptidase activity"/>
    <property type="evidence" value="ECO:0007669"/>
    <property type="project" value="InterPro"/>
</dbReference>
<evidence type="ECO:0000256" key="1">
    <source>
        <dbReference type="SAM" id="MobiDB-lite"/>
    </source>
</evidence>
<dbReference type="RefSeq" id="WP_012084466.1">
    <property type="nucleotide sequence ID" value="NZ_JACHVY010000001.1"/>
</dbReference>
<dbReference type="EMBL" id="JACHVY010000001">
    <property type="protein sequence ID" value="MBB2900133.1"/>
    <property type="molecule type" value="Genomic_DNA"/>
</dbReference>
<reference evidence="4 5" key="1">
    <citation type="submission" date="2020-08" db="EMBL/GenBank/DDBJ databases">
        <title>The Agave Microbiome: Exploring the role of microbial communities in plant adaptations to desert environments.</title>
        <authorList>
            <person name="Partida-Martinez L.P."/>
        </authorList>
    </citation>
    <scope>NUCLEOTIDE SEQUENCE [LARGE SCALE GENOMIC DNA]</scope>
    <source>
        <strain evidence="4 5">AS2.23</strain>
    </source>
</reference>
<dbReference type="InterPro" id="IPR020568">
    <property type="entry name" value="Ribosomal_Su5_D2-typ_SF"/>
</dbReference>
<dbReference type="GO" id="GO:0004176">
    <property type="term" value="F:ATP-dependent peptidase activity"/>
    <property type="evidence" value="ECO:0007669"/>
    <property type="project" value="InterPro"/>
</dbReference>
<keyword evidence="2" id="KW-1133">Transmembrane helix</keyword>
<evidence type="ECO:0000313" key="5">
    <source>
        <dbReference type="Proteomes" id="UP000533269"/>
    </source>
</evidence>
<name>A0A7W4TK78_KINRA</name>
<evidence type="ECO:0000256" key="2">
    <source>
        <dbReference type="SAM" id="Phobius"/>
    </source>
</evidence>
<dbReference type="InterPro" id="IPR008269">
    <property type="entry name" value="Lon_proteolytic"/>
</dbReference>
<feature type="domain" description="PDZ" evidence="3">
    <location>
        <begin position="157"/>
        <end position="224"/>
    </location>
</feature>
<feature type="region of interest" description="Disordered" evidence="1">
    <location>
        <begin position="1"/>
        <end position="22"/>
    </location>
</feature>
<dbReference type="SMART" id="SM00228">
    <property type="entry name" value="PDZ"/>
    <property type="match status" value="1"/>
</dbReference>
<protein>
    <submittedName>
        <fullName evidence="4">PDZ domain-containing protein</fullName>
    </submittedName>
</protein>
<dbReference type="SUPFAM" id="SSF50156">
    <property type="entry name" value="PDZ domain-like"/>
    <property type="match status" value="1"/>
</dbReference>
<reference evidence="4 5" key="2">
    <citation type="submission" date="2020-08" db="EMBL/GenBank/DDBJ databases">
        <authorList>
            <person name="Partida-Martinez L."/>
            <person name="Huntemann M."/>
            <person name="Clum A."/>
            <person name="Wang J."/>
            <person name="Palaniappan K."/>
            <person name="Ritter S."/>
            <person name="Chen I.-M."/>
            <person name="Stamatis D."/>
            <person name="Reddy T."/>
            <person name="O'Malley R."/>
            <person name="Daum C."/>
            <person name="Shapiro N."/>
            <person name="Ivanova N."/>
            <person name="Kyrpides N."/>
            <person name="Woyke T."/>
        </authorList>
    </citation>
    <scope>NUCLEOTIDE SEQUENCE [LARGE SCALE GENOMIC DNA]</scope>
    <source>
        <strain evidence="4 5">AS2.23</strain>
    </source>
</reference>
<proteinExistence type="predicted"/>
<feature type="transmembrane region" description="Helical" evidence="2">
    <location>
        <begin position="26"/>
        <end position="49"/>
    </location>
</feature>
<keyword evidence="2" id="KW-0472">Membrane</keyword>
<gene>
    <name evidence="4" type="ORF">FHR75_000921</name>
</gene>
<dbReference type="Proteomes" id="UP000533269">
    <property type="component" value="Unassembled WGS sequence"/>
</dbReference>
<evidence type="ECO:0000313" key="4">
    <source>
        <dbReference type="EMBL" id="MBB2900133.1"/>
    </source>
</evidence>
<dbReference type="InterPro" id="IPR014721">
    <property type="entry name" value="Ribsml_uS5_D2-typ_fold_subgr"/>
</dbReference>